<reference evidence="2 3" key="1">
    <citation type="submission" date="2018-01" db="EMBL/GenBank/DDBJ databases">
        <title>Genomic Encyclopedia of Type Strains, Phase III (KMG-III): the genomes of soil and plant-associated and newly described type strains.</title>
        <authorList>
            <person name="Whitman W."/>
        </authorList>
    </citation>
    <scope>NUCLEOTIDE SEQUENCE [LARGE SCALE GENOMIC DNA]</scope>
    <source>
        <strain evidence="2 3">HKI456</strain>
    </source>
</reference>
<sequence>MLGHELQELTAAKFLAQATMLAFCMKRSSTMTPHDTVFRQFLTHPKILTLHLPTQWLVQCDLDTLRLKSGSLALASQLITRRTSRSTGACVRNA</sequence>
<organism evidence="2 3">
    <name type="scientific">Mycetohabitans endofungorum</name>
    <dbReference type="NCBI Taxonomy" id="417203"/>
    <lineage>
        <taxon>Bacteria</taxon>
        <taxon>Pseudomonadati</taxon>
        <taxon>Pseudomonadota</taxon>
        <taxon>Betaproteobacteria</taxon>
        <taxon>Burkholderiales</taxon>
        <taxon>Burkholderiaceae</taxon>
        <taxon>Mycetohabitans</taxon>
    </lineage>
</organism>
<dbReference type="InterPro" id="IPR006842">
    <property type="entry name" value="Transposase_31"/>
</dbReference>
<dbReference type="RefSeq" id="WP_332908577.1">
    <property type="nucleotide sequence ID" value="NZ_CP062179.1"/>
</dbReference>
<gene>
    <name evidence="2" type="ORF">B0O95_1532</name>
</gene>
<dbReference type="Proteomes" id="UP000243096">
    <property type="component" value="Unassembled WGS sequence"/>
</dbReference>
<name>A0A2P5K6E1_9BURK</name>
<dbReference type="Pfam" id="PF04754">
    <property type="entry name" value="Transposase_31"/>
    <property type="match status" value="1"/>
</dbReference>
<accession>A0A2P5K6E1</accession>
<dbReference type="EMBL" id="PRDW01000053">
    <property type="protein sequence ID" value="PPB79946.1"/>
    <property type="molecule type" value="Genomic_DNA"/>
</dbReference>
<evidence type="ECO:0000259" key="1">
    <source>
        <dbReference type="Pfam" id="PF04754"/>
    </source>
</evidence>
<evidence type="ECO:0000313" key="2">
    <source>
        <dbReference type="EMBL" id="PPB79946.1"/>
    </source>
</evidence>
<proteinExistence type="predicted"/>
<feature type="domain" description="Transposase (putative) YhgA-like" evidence="1">
    <location>
        <begin position="32"/>
        <end position="72"/>
    </location>
</feature>
<dbReference type="AlphaFoldDB" id="A0A2P5K6E1"/>
<protein>
    <submittedName>
        <fullName evidence="2">Putative YhgA-like transposase</fullName>
    </submittedName>
</protein>
<keyword evidence="3" id="KW-1185">Reference proteome</keyword>
<evidence type="ECO:0000313" key="3">
    <source>
        <dbReference type="Proteomes" id="UP000243096"/>
    </source>
</evidence>
<comment type="caution">
    <text evidence="2">The sequence shown here is derived from an EMBL/GenBank/DDBJ whole genome shotgun (WGS) entry which is preliminary data.</text>
</comment>